<sequence length="462" mass="52189">MSSKRDTTESVRLGSDGKLHRRFKKVYPNGDIYDCEFSDGKPNGRGIYTSNEMTYIGGFHRGLFHGDAEVKWTNEENQIIKTFEGTYAKGLINGQGEMIWYQDEQVTKTYNGEFLNNQFHGNGECVIKDQEVQKGMFVSGKLHCEDGYIRCDCTGDEYRGPLRFGKKHGVGGNYKYKSGGMYVGEFRFDEMHGLGTRYYVDGTYFRGGFANNSINGNGCMVFNNPLDDKEKYVGELVNGIFHGNGTLIFRKNSKYQNFVGEFKAGLFHKGTLLFRDKSTYDGSFQKGLFEGIGTRTWASGSYFEGLWKNGMMVEGKYHDSFNNSTYVGSFLRGKKHGRGKELWKGKEGSSFFDPIMGWKHEIGTFCKYSGEYENGFCHGKGIFSAPDSRYYEGQWCRNKPHGQGKMLMMVGSTSSLYRPKVYDGEWTHGVKDGRGTLTFSDGSAKDVTFKNGHKYGGLKVDS</sequence>
<reference evidence="2 3" key="1">
    <citation type="journal article" date="2021" name="Sci. Rep.">
        <title>The genome of the diatom Chaetoceros tenuissimus carries an ancient integrated fragment of an extant virus.</title>
        <authorList>
            <person name="Hongo Y."/>
            <person name="Kimura K."/>
            <person name="Takaki Y."/>
            <person name="Yoshida Y."/>
            <person name="Baba S."/>
            <person name="Kobayashi G."/>
            <person name="Nagasaki K."/>
            <person name="Hano T."/>
            <person name="Tomaru Y."/>
        </authorList>
    </citation>
    <scope>NUCLEOTIDE SEQUENCE [LARGE SCALE GENOMIC DNA]</scope>
    <source>
        <strain evidence="2 3">NIES-3715</strain>
    </source>
</reference>
<keyword evidence="1" id="KW-0677">Repeat</keyword>
<dbReference type="SUPFAM" id="SSF82185">
    <property type="entry name" value="Histone H3 K4-specific methyltransferase SET7/9 N-terminal domain"/>
    <property type="match status" value="4"/>
</dbReference>
<dbReference type="InterPro" id="IPR003409">
    <property type="entry name" value="MORN"/>
</dbReference>
<proteinExistence type="predicted"/>
<comment type="caution">
    <text evidence="2">The sequence shown here is derived from an EMBL/GenBank/DDBJ whole genome shotgun (WGS) entry which is preliminary data.</text>
</comment>
<dbReference type="PANTHER" id="PTHR43215">
    <property type="entry name" value="RADIAL SPOKE HEAD 1 HOMOLOG"/>
    <property type="match status" value="1"/>
</dbReference>
<evidence type="ECO:0008006" key="4">
    <source>
        <dbReference type="Google" id="ProtNLM"/>
    </source>
</evidence>
<accession>A0AAD3H889</accession>
<dbReference type="Pfam" id="PF02493">
    <property type="entry name" value="MORN"/>
    <property type="match status" value="13"/>
</dbReference>
<organism evidence="2 3">
    <name type="scientific">Chaetoceros tenuissimus</name>
    <dbReference type="NCBI Taxonomy" id="426638"/>
    <lineage>
        <taxon>Eukaryota</taxon>
        <taxon>Sar</taxon>
        <taxon>Stramenopiles</taxon>
        <taxon>Ochrophyta</taxon>
        <taxon>Bacillariophyta</taxon>
        <taxon>Coscinodiscophyceae</taxon>
        <taxon>Chaetocerotophycidae</taxon>
        <taxon>Chaetocerotales</taxon>
        <taxon>Chaetocerotaceae</taxon>
        <taxon>Chaetoceros</taxon>
    </lineage>
</organism>
<dbReference type="EMBL" id="BLLK01000047">
    <property type="protein sequence ID" value="GFH53643.1"/>
    <property type="molecule type" value="Genomic_DNA"/>
</dbReference>
<name>A0AAD3H889_9STRA</name>
<evidence type="ECO:0000313" key="3">
    <source>
        <dbReference type="Proteomes" id="UP001054902"/>
    </source>
</evidence>
<dbReference type="AlphaFoldDB" id="A0AAD3H889"/>
<protein>
    <recommendedName>
        <fullName evidence="4">MORN repeat protein</fullName>
    </recommendedName>
</protein>
<gene>
    <name evidence="2" type="ORF">CTEN210_10119</name>
</gene>
<dbReference type="Proteomes" id="UP001054902">
    <property type="component" value="Unassembled WGS sequence"/>
</dbReference>
<evidence type="ECO:0000256" key="1">
    <source>
        <dbReference type="ARBA" id="ARBA00022737"/>
    </source>
</evidence>
<dbReference type="PANTHER" id="PTHR43215:SF14">
    <property type="entry name" value="RADIAL SPOKE HEAD 1 HOMOLOG"/>
    <property type="match status" value="1"/>
</dbReference>
<dbReference type="Gene3D" id="2.20.110.10">
    <property type="entry name" value="Histone H3 K4-specific methyltransferase SET7/9 N-terminal domain"/>
    <property type="match status" value="5"/>
</dbReference>
<dbReference type="SMART" id="SM00698">
    <property type="entry name" value="MORN"/>
    <property type="match status" value="13"/>
</dbReference>
<evidence type="ECO:0000313" key="2">
    <source>
        <dbReference type="EMBL" id="GFH53643.1"/>
    </source>
</evidence>
<keyword evidence="3" id="KW-1185">Reference proteome</keyword>